<evidence type="ECO:0008006" key="3">
    <source>
        <dbReference type="Google" id="ProtNLM"/>
    </source>
</evidence>
<dbReference type="Gene3D" id="1.20.120.490">
    <property type="entry name" value="Hypothetical protein TM1646-like domain"/>
    <property type="match status" value="1"/>
</dbReference>
<accession>A0A8J3E1F3</accession>
<dbReference type="AlphaFoldDB" id="A0A8J3E1F3"/>
<dbReference type="InterPro" id="IPR005585">
    <property type="entry name" value="DUF327"/>
</dbReference>
<protein>
    <recommendedName>
        <fullName evidence="3">DUF327 family protein</fullName>
    </recommendedName>
</protein>
<dbReference type="Proteomes" id="UP000628775">
    <property type="component" value="Unassembled WGS sequence"/>
</dbReference>
<organism evidence="1 2">
    <name type="scientific">Pullulanibacillus camelliae</name>
    <dbReference type="NCBI Taxonomy" id="1707096"/>
    <lineage>
        <taxon>Bacteria</taxon>
        <taxon>Bacillati</taxon>
        <taxon>Bacillota</taxon>
        <taxon>Bacilli</taxon>
        <taxon>Bacillales</taxon>
        <taxon>Sporolactobacillaceae</taxon>
        <taxon>Pullulanibacillus</taxon>
    </lineage>
</organism>
<evidence type="ECO:0000313" key="2">
    <source>
        <dbReference type="Proteomes" id="UP000628775"/>
    </source>
</evidence>
<proteinExistence type="predicted"/>
<reference evidence="1" key="2">
    <citation type="submission" date="2020-09" db="EMBL/GenBank/DDBJ databases">
        <authorList>
            <person name="Sun Q."/>
            <person name="Zhou Y."/>
        </authorList>
    </citation>
    <scope>NUCLEOTIDE SEQUENCE</scope>
    <source>
        <strain evidence="1">CGMCC 1.15371</strain>
    </source>
</reference>
<dbReference type="Pfam" id="PF03885">
    <property type="entry name" value="DUF327"/>
    <property type="match status" value="1"/>
</dbReference>
<dbReference type="EMBL" id="BMIR01000025">
    <property type="protein sequence ID" value="GGE53858.1"/>
    <property type="molecule type" value="Genomic_DNA"/>
</dbReference>
<dbReference type="RefSeq" id="WP_188697867.1">
    <property type="nucleotide sequence ID" value="NZ_BMIR01000025.1"/>
</dbReference>
<name>A0A8J3E1F3_9BACL</name>
<comment type="caution">
    <text evidence="1">The sequence shown here is derived from an EMBL/GenBank/DDBJ whole genome shotgun (WGS) entry which is preliminary data.</text>
</comment>
<sequence>MKINVDKEWPAIRDRQPQMKPLEQGAGTFKSFVRNQTETAEIAALFEGLLATIDEQGKRLSRFKTIKDLQAYKRLVQQFVEKAVSHGLGLSQSHNWQYARGQVQTIIRTIDQHVMELTEEVLKNGADSLLILETIGEIKGLLINLYL</sequence>
<reference evidence="1" key="1">
    <citation type="journal article" date="2014" name="Int. J. Syst. Evol. Microbiol.">
        <title>Complete genome sequence of Corynebacterium casei LMG S-19264T (=DSM 44701T), isolated from a smear-ripened cheese.</title>
        <authorList>
            <consortium name="US DOE Joint Genome Institute (JGI-PGF)"/>
            <person name="Walter F."/>
            <person name="Albersmeier A."/>
            <person name="Kalinowski J."/>
            <person name="Ruckert C."/>
        </authorList>
    </citation>
    <scope>NUCLEOTIDE SEQUENCE</scope>
    <source>
        <strain evidence="1">CGMCC 1.15371</strain>
    </source>
</reference>
<keyword evidence="2" id="KW-1185">Reference proteome</keyword>
<evidence type="ECO:0000313" key="1">
    <source>
        <dbReference type="EMBL" id="GGE53858.1"/>
    </source>
</evidence>
<gene>
    <name evidence="1" type="primary">yaaR</name>
    <name evidence="1" type="ORF">GCM10011391_35940</name>
</gene>
<dbReference type="SUPFAM" id="SSF158397">
    <property type="entry name" value="TM1646-like"/>
    <property type="match status" value="1"/>
</dbReference>
<dbReference type="InterPro" id="IPR024042">
    <property type="entry name" value="TM1646-like_dom_sf"/>
</dbReference>